<gene>
    <name evidence="3" type="ORF">J4G43_020630</name>
    <name evidence="2" type="ORF">J4G43_22695</name>
</gene>
<evidence type="ECO:0000256" key="1">
    <source>
        <dbReference type="SAM" id="MobiDB-lite"/>
    </source>
</evidence>
<accession>A0A939M5Y0</accession>
<dbReference type="AlphaFoldDB" id="A0A939M5Y0"/>
<evidence type="ECO:0000313" key="4">
    <source>
        <dbReference type="Proteomes" id="UP000664702"/>
    </source>
</evidence>
<evidence type="ECO:0000313" key="2">
    <source>
        <dbReference type="EMBL" id="MBO1863624.1"/>
    </source>
</evidence>
<protein>
    <submittedName>
        <fullName evidence="2">Uncharacterized protein</fullName>
    </submittedName>
</protein>
<organism evidence="2">
    <name type="scientific">Bradyrhizobium barranii subsp. barranii</name>
    <dbReference type="NCBI Taxonomy" id="2823807"/>
    <lineage>
        <taxon>Bacteria</taxon>
        <taxon>Pseudomonadati</taxon>
        <taxon>Pseudomonadota</taxon>
        <taxon>Alphaproteobacteria</taxon>
        <taxon>Hyphomicrobiales</taxon>
        <taxon>Nitrobacteraceae</taxon>
        <taxon>Bradyrhizobium</taxon>
        <taxon>Bradyrhizobium barranii</taxon>
    </lineage>
</organism>
<dbReference type="KEGG" id="bban:J4G43_020630"/>
<dbReference type="EMBL" id="CP086136">
    <property type="protein sequence ID" value="UEM16407.1"/>
    <property type="molecule type" value="Genomic_DNA"/>
</dbReference>
<dbReference type="Proteomes" id="UP000664702">
    <property type="component" value="Chromosome"/>
</dbReference>
<feature type="region of interest" description="Disordered" evidence="1">
    <location>
        <begin position="153"/>
        <end position="179"/>
    </location>
</feature>
<reference evidence="3 4" key="2">
    <citation type="journal article" date="2022" name="Int. J. Syst. Evol. Microbiol.">
        <title>Strains of Bradyrhizobium barranii sp. nov. associated with legumes native to Canada are symbionts of soybeans and belong to different subspecies (subsp. barranii subsp. nov. and subsp. apii subsp. nov.) and symbiovars (sv. glycinearum and sv. septentrionale).</title>
        <authorList>
            <person name="Bromfield E.S.P."/>
            <person name="Cloutier S."/>
            <person name="Wasai-Hara S."/>
            <person name="Minamisawa K."/>
        </authorList>
    </citation>
    <scope>NUCLEOTIDE SEQUENCE [LARGE SCALE GENOMIC DNA]</scope>
    <source>
        <strain evidence="3 4">144S4</strain>
    </source>
</reference>
<name>A0A939M5Y0_9BRAD</name>
<sequence length="179" mass="19853">MTGAGDRETLPRSRHNRRRALNVISYPLHLCRKFDRRWSAKAVQDETQQSPSQRPNGCTACGRIVAAPLHATYLPTGNFVNQWRCPVCKNSWQTSADATSSTDIQLSQSEHLRQNAGHCLTLEDTAANDAARKQFRSMGDAWLALAETQEWLDGATPPVSRPQPQSADLIPMPTQGRSS</sequence>
<reference evidence="2" key="1">
    <citation type="submission" date="2021-03" db="EMBL/GenBank/DDBJ databases">
        <title>Whole Genome Sequence of Bradyrhizobium sp. Strain 144S4.</title>
        <authorList>
            <person name="Bromfield E.S.P."/>
            <person name="Cloutier S."/>
        </authorList>
    </citation>
    <scope>NUCLEOTIDE SEQUENCE [LARGE SCALE GENOMIC DNA]</scope>
    <source>
        <strain evidence="2">144S4</strain>
    </source>
</reference>
<evidence type="ECO:0000313" key="3">
    <source>
        <dbReference type="EMBL" id="UEM16407.1"/>
    </source>
</evidence>
<dbReference type="RefSeq" id="WP_208086100.1">
    <property type="nucleotide sequence ID" value="NZ_CP086136.1"/>
</dbReference>
<proteinExistence type="predicted"/>
<dbReference type="EMBL" id="JAGEMI010000001">
    <property type="protein sequence ID" value="MBO1863624.1"/>
    <property type="molecule type" value="Genomic_DNA"/>
</dbReference>